<feature type="transmembrane region" description="Helical" evidence="6">
    <location>
        <begin position="461"/>
        <end position="482"/>
    </location>
</feature>
<keyword evidence="9" id="KW-1185">Reference proteome</keyword>
<feature type="transmembrane region" description="Helical" evidence="6">
    <location>
        <begin position="194"/>
        <end position="214"/>
    </location>
</feature>
<evidence type="ECO:0000256" key="3">
    <source>
        <dbReference type="ARBA" id="ARBA00022692"/>
    </source>
</evidence>
<keyword evidence="3 6" id="KW-0812">Transmembrane</keyword>
<keyword evidence="4 6" id="KW-1133">Transmembrane helix</keyword>
<dbReference type="AlphaFoldDB" id="A0A0U1M5S3"/>
<feature type="transmembrane region" description="Helical" evidence="6">
    <location>
        <begin position="394"/>
        <end position="416"/>
    </location>
</feature>
<comment type="subcellular location">
    <subcellularLocation>
        <location evidence="1">Membrane</location>
        <topology evidence="1">Multi-pass membrane protein</topology>
    </subcellularLocation>
</comment>
<dbReference type="OrthoDB" id="2962993at2759"/>
<evidence type="ECO:0000256" key="4">
    <source>
        <dbReference type="ARBA" id="ARBA00022989"/>
    </source>
</evidence>
<dbReference type="InterPro" id="IPR011701">
    <property type="entry name" value="MFS"/>
</dbReference>
<dbReference type="PANTHER" id="PTHR43791">
    <property type="entry name" value="PERMEASE-RELATED"/>
    <property type="match status" value="1"/>
</dbReference>
<feature type="transmembrane region" description="Helical" evidence="6">
    <location>
        <begin position="428"/>
        <end position="449"/>
    </location>
</feature>
<evidence type="ECO:0000256" key="5">
    <source>
        <dbReference type="ARBA" id="ARBA00023136"/>
    </source>
</evidence>
<dbReference type="PANTHER" id="PTHR43791:SF18">
    <property type="entry name" value="NICOTINIC ACID TRANSPORTER TNA1, PUTATIVE (AFU_ORTHOLOGUE AFUA_3G03820)-RELATED"/>
    <property type="match status" value="1"/>
</dbReference>
<dbReference type="InterPro" id="IPR036259">
    <property type="entry name" value="MFS_trans_sf"/>
</dbReference>
<feature type="domain" description="Major facilitator superfamily (MFS) profile" evidence="7">
    <location>
        <begin position="48"/>
        <end position="489"/>
    </location>
</feature>
<organism evidence="8 9">
    <name type="scientific">Talaromyces islandicus</name>
    <name type="common">Penicillium islandicum</name>
    <dbReference type="NCBI Taxonomy" id="28573"/>
    <lineage>
        <taxon>Eukaryota</taxon>
        <taxon>Fungi</taxon>
        <taxon>Dikarya</taxon>
        <taxon>Ascomycota</taxon>
        <taxon>Pezizomycotina</taxon>
        <taxon>Eurotiomycetes</taxon>
        <taxon>Eurotiomycetidae</taxon>
        <taxon>Eurotiales</taxon>
        <taxon>Trichocomaceae</taxon>
        <taxon>Talaromyces</taxon>
        <taxon>Talaromyces sect. Islandici</taxon>
    </lineage>
</organism>
<evidence type="ECO:0000256" key="1">
    <source>
        <dbReference type="ARBA" id="ARBA00004141"/>
    </source>
</evidence>
<dbReference type="CDD" id="cd17327">
    <property type="entry name" value="MFS_FEN2_like"/>
    <property type="match status" value="1"/>
</dbReference>
<dbReference type="OMA" id="MIVPIVC"/>
<dbReference type="GO" id="GO:0016020">
    <property type="term" value="C:membrane"/>
    <property type="evidence" value="ECO:0007669"/>
    <property type="project" value="UniProtKB-SubCell"/>
</dbReference>
<evidence type="ECO:0000259" key="7">
    <source>
        <dbReference type="PROSITE" id="PS50850"/>
    </source>
</evidence>
<feature type="transmembrane region" description="Helical" evidence="6">
    <location>
        <begin position="370"/>
        <end position="388"/>
    </location>
</feature>
<feature type="transmembrane region" description="Helical" evidence="6">
    <location>
        <begin position="302"/>
        <end position="327"/>
    </location>
</feature>
<feature type="transmembrane region" description="Helical" evidence="6">
    <location>
        <begin position="226"/>
        <end position="248"/>
    </location>
</feature>
<keyword evidence="2" id="KW-0813">Transport</keyword>
<sequence>MSHSSSPQSVAIEDEKLARLQNEDIEHTSNTLPSVDEKGVLRKMDIRLLPMLSVLYLLCFLDRGNIGNAKIEGLPEELGLTSPQYNLCLTVFFFTYAAFEVPSNLLLKRLRPSVWLPAIMVAWGIVMTLMGVVQNYTGLLTARLFLGVAGMNCTEKEGGAFRLLSPTIEAGLYPGVAFYITMWYCRHEAQYRQALFFSSASIAGAFSGLLAFAIAKMDGVGGYSGWRWIFILEGLATVVVGFISFFVIHDYPETATFLTKDEREWVITRLRNQNVDIRGRQVVEDEEFSWRYVREAFTDWQVYLALIMYWGIVCPLYGISFFLPTIIKSLGYSSSTAQLLTLPIYITSAIVSVIAAIFSDRAGQRSPFIFGFFICIIAGFVICIASSGRGVPGVVYFGTFLAVVGIYPAFPGNITWLSNNLAGGYKRAAGMAIHIGIGNLGGAMASNFYREQDSPKFILGHALELGFAVAGTLAVLLLRISYQKVNLRREKALRDIDANTASSEAGSIREGDRSLTFRYIL</sequence>
<dbReference type="InterPro" id="IPR020846">
    <property type="entry name" value="MFS_dom"/>
</dbReference>
<protein>
    <submittedName>
        <fullName evidence="8">Putative transporter C11D3,18C</fullName>
    </submittedName>
</protein>
<evidence type="ECO:0000256" key="6">
    <source>
        <dbReference type="SAM" id="Phobius"/>
    </source>
</evidence>
<proteinExistence type="predicted"/>
<feature type="transmembrane region" description="Helical" evidence="6">
    <location>
        <begin position="163"/>
        <end position="182"/>
    </location>
</feature>
<reference evidence="8 9" key="1">
    <citation type="submission" date="2015-04" db="EMBL/GenBank/DDBJ databases">
        <authorList>
            <person name="Syromyatnikov M.Y."/>
            <person name="Popov V.N."/>
        </authorList>
    </citation>
    <scope>NUCLEOTIDE SEQUENCE [LARGE SCALE GENOMIC DNA]</scope>
    <source>
        <strain evidence="8">WF-38-12</strain>
    </source>
</reference>
<dbReference type="Proteomes" id="UP000054383">
    <property type="component" value="Unassembled WGS sequence"/>
</dbReference>
<dbReference type="Pfam" id="PF07690">
    <property type="entry name" value="MFS_1"/>
    <property type="match status" value="2"/>
</dbReference>
<dbReference type="SUPFAM" id="SSF103473">
    <property type="entry name" value="MFS general substrate transporter"/>
    <property type="match status" value="2"/>
</dbReference>
<dbReference type="EMBL" id="CVMT01000008">
    <property type="protein sequence ID" value="CRG90959.1"/>
    <property type="molecule type" value="Genomic_DNA"/>
</dbReference>
<evidence type="ECO:0000313" key="8">
    <source>
        <dbReference type="EMBL" id="CRG90959.1"/>
    </source>
</evidence>
<name>A0A0U1M5S3_TALIS</name>
<dbReference type="STRING" id="28573.A0A0U1M5S3"/>
<dbReference type="Gene3D" id="1.20.1250.20">
    <property type="entry name" value="MFS general substrate transporter like domains"/>
    <property type="match status" value="2"/>
</dbReference>
<dbReference type="GO" id="GO:0022857">
    <property type="term" value="F:transmembrane transporter activity"/>
    <property type="evidence" value="ECO:0007669"/>
    <property type="project" value="InterPro"/>
</dbReference>
<dbReference type="FunFam" id="1.20.1250.20:FF:000068">
    <property type="entry name" value="MFS general substrate transporter"/>
    <property type="match status" value="1"/>
</dbReference>
<feature type="transmembrane region" description="Helical" evidence="6">
    <location>
        <begin position="114"/>
        <end position="133"/>
    </location>
</feature>
<evidence type="ECO:0000313" key="9">
    <source>
        <dbReference type="Proteomes" id="UP000054383"/>
    </source>
</evidence>
<dbReference type="PROSITE" id="PS50850">
    <property type="entry name" value="MFS"/>
    <property type="match status" value="1"/>
</dbReference>
<keyword evidence="5 6" id="KW-0472">Membrane</keyword>
<evidence type="ECO:0000256" key="2">
    <source>
        <dbReference type="ARBA" id="ARBA00022448"/>
    </source>
</evidence>
<feature type="transmembrane region" description="Helical" evidence="6">
    <location>
        <begin position="84"/>
        <end position="107"/>
    </location>
</feature>
<accession>A0A0U1M5S3</accession>
<gene>
    <name evidence="8" type="ORF">PISL3812_08007</name>
</gene>
<feature type="transmembrane region" description="Helical" evidence="6">
    <location>
        <begin position="339"/>
        <end position="358"/>
    </location>
</feature>